<dbReference type="Gene3D" id="3.10.20.90">
    <property type="entry name" value="Phosphatidylinositol 3-kinase Catalytic Subunit, Chain A, domain 1"/>
    <property type="match status" value="1"/>
</dbReference>
<reference evidence="2" key="1">
    <citation type="submission" date="2006-10" db="EMBL/GenBank/DDBJ databases">
        <authorList>
            <person name="Amadeo P."/>
            <person name="Zhao Q."/>
            <person name="Wortman J."/>
            <person name="Fraser-Liggett C."/>
            <person name="Carlton J."/>
        </authorList>
    </citation>
    <scope>NUCLEOTIDE SEQUENCE</scope>
    <source>
        <strain evidence="2">G3</strain>
    </source>
</reference>
<dbReference type="GO" id="GO:0043161">
    <property type="term" value="P:proteasome-mediated ubiquitin-dependent protein catabolic process"/>
    <property type="evidence" value="ECO:0000318"/>
    <property type="project" value="GO_Central"/>
</dbReference>
<reference evidence="2" key="2">
    <citation type="journal article" date="2007" name="Science">
        <title>Draft genome sequence of the sexually transmitted pathogen Trichomonas vaginalis.</title>
        <authorList>
            <person name="Carlton J.M."/>
            <person name="Hirt R.P."/>
            <person name="Silva J.C."/>
            <person name="Delcher A.L."/>
            <person name="Schatz M."/>
            <person name="Zhao Q."/>
            <person name="Wortman J.R."/>
            <person name="Bidwell S.L."/>
            <person name="Alsmark U.C.M."/>
            <person name="Besteiro S."/>
            <person name="Sicheritz-Ponten T."/>
            <person name="Noel C.J."/>
            <person name="Dacks J.B."/>
            <person name="Foster P.G."/>
            <person name="Simillion C."/>
            <person name="Van de Peer Y."/>
            <person name="Miranda-Saavedra D."/>
            <person name="Barton G.J."/>
            <person name="Westrop G.D."/>
            <person name="Mueller S."/>
            <person name="Dessi D."/>
            <person name="Fiori P.L."/>
            <person name="Ren Q."/>
            <person name="Paulsen I."/>
            <person name="Zhang H."/>
            <person name="Bastida-Corcuera F.D."/>
            <person name="Simoes-Barbosa A."/>
            <person name="Brown M.T."/>
            <person name="Hayes R.D."/>
            <person name="Mukherjee M."/>
            <person name="Okumura C.Y."/>
            <person name="Schneider R."/>
            <person name="Smith A.J."/>
            <person name="Vanacova S."/>
            <person name="Villalvazo M."/>
            <person name="Haas B.J."/>
            <person name="Pertea M."/>
            <person name="Feldblyum T.V."/>
            <person name="Utterback T.R."/>
            <person name="Shu C.L."/>
            <person name="Osoegawa K."/>
            <person name="de Jong P.J."/>
            <person name="Hrdy I."/>
            <person name="Horvathova L."/>
            <person name="Zubacova Z."/>
            <person name="Dolezal P."/>
            <person name="Malik S.B."/>
            <person name="Logsdon J.M. Jr."/>
            <person name="Henze K."/>
            <person name="Gupta A."/>
            <person name="Wang C.C."/>
            <person name="Dunne R.L."/>
            <person name="Upcroft J.A."/>
            <person name="Upcroft P."/>
            <person name="White O."/>
            <person name="Salzberg S.L."/>
            <person name="Tang P."/>
            <person name="Chiu C.-H."/>
            <person name="Lee Y.-S."/>
            <person name="Embley T.M."/>
            <person name="Coombs G.H."/>
            <person name="Mottram J.C."/>
            <person name="Tachezy J."/>
            <person name="Fraser-Liggett C.M."/>
            <person name="Johnson P.J."/>
        </authorList>
    </citation>
    <scope>NUCLEOTIDE SEQUENCE [LARGE SCALE GENOMIC DNA]</scope>
    <source>
        <strain evidence="2">G3</strain>
    </source>
</reference>
<proteinExistence type="predicted"/>
<gene>
    <name evidence="2" type="ORF">TVAG_012990</name>
</gene>
<dbReference type="KEGG" id="tva:5467081"/>
<dbReference type="SUPFAM" id="SSF54236">
    <property type="entry name" value="Ubiquitin-like"/>
    <property type="match status" value="1"/>
</dbReference>
<dbReference type="AlphaFoldDB" id="A2DD55"/>
<evidence type="ECO:0000259" key="1">
    <source>
        <dbReference type="PROSITE" id="PS50053"/>
    </source>
</evidence>
<evidence type="ECO:0000313" key="2">
    <source>
        <dbReference type="EMBL" id="EAY21534.1"/>
    </source>
</evidence>
<dbReference type="VEuPathDB" id="TrichDB:TVAGG3_0987850"/>
<dbReference type="GO" id="GO:0070628">
    <property type="term" value="F:proteasome binding"/>
    <property type="evidence" value="ECO:0000318"/>
    <property type="project" value="GO_Central"/>
</dbReference>
<dbReference type="InParanoid" id="A2DD55"/>
<evidence type="ECO:0000313" key="3">
    <source>
        <dbReference type="Proteomes" id="UP000001542"/>
    </source>
</evidence>
<keyword evidence="3" id="KW-1185">Reference proteome</keyword>
<dbReference type="CDD" id="cd17039">
    <property type="entry name" value="Ubl_ubiquitin_like"/>
    <property type="match status" value="1"/>
</dbReference>
<dbReference type="InterPro" id="IPR000626">
    <property type="entry name" value="Ubiquitin-like_dom"/>
</dbReference>
<dbReference type="PROSITE" id="PS50053">
    <property type="entry name" value="UBIQUITIN_2"/>
    <property type="match status" value="1"/>
</dbReference>
<protein>
    <recommendedName>
        <fullName evidence="1">Ubiquitin-like domain-containing protein</fullName>
    </recommendedName>
</protein>
<dbReference type="SMR" id="A2DD55"/>
<accession>A2DD55</accession>
<name>A2DD55_TRIV3</name>
<dbReference type="GO" id="GO:0005654">
    <property type="term" value="C:nucleoplasm"/>
    <property type="evidence" value="ECO:0000318"/>
    <property type="project" value="GO_Central"/>
</dbReference>
<dbReference type="GO" id="GO:0031593">
    <property type="term" value="F:polyubiquitin modification-dependent protein binding"/>
    <property type="evidence" value="ECO:0000318"/>
    <property type="project" value="GO_Central"/>
</dbReference>
<sequence length="317" mass="36486">MSGRLSETALVIKLPDMGSSDIQVSMNRESTILEIKRKIKEKTKIPTYQQILLCNGTELRDTDKIFPNYMNKSLDCKFIGIQRKTKKSPIYIKINDTGEGPYIVKAFKIVDIGYLVNSCGNIIISDFSRSYIIQPNKSYAFDVFYMLPDQTRVKNFILSVYTQDGKYIKPDQYEWIADYDPNTMDITDITHLHTMDVKCFRFPDEEFFDPNRISVAHLTDLSKDTTKHVTFRLVPEHLSSIVHDWFSGTQLTDSLYDYALAFNPNLKGIDFRLRDEAGTEIPRNCLILKVESFSNSKEVTLIVDDGREFNGKSSKSK</sequence>
<dbReference type="VEuPathDB" id="TrichDB:TVAG_012990"/>
<dbReference type="RefSeq" id="XP_001582520.1">
    <property type="nucleotide sequence ID" value="XM_001582470.1"/>
</dbReference>
<organism evidence="2 3">
    <name type="scientific">Trichomonas vaginalis (strain ATCC PRA-98 / G3)</name>
    <dbReference type="NCBI Taxonomy" id="412133"/>
    <lineage>
        <taxon>Eukaryota</taxon>
        <taxon>Metamonada</taxon>
        <taxon>Parabasalia</taxon>
        <taxon>Trichomonadida</taxon>
        <taxon>Trichomonadidae</taxon>
        <taxon>Trichomonas</taxon>
    </lineage>
</organism>
<dbReference type="GO" id="GO:0005829">
    <property type="term" value="C:cytosol"/>
    <property type="evidence" value="ECO:0000318"/>
    <property type="project" value="GO_Central"/>
</dbReference>
<feature type="domain" description="Ubiquitin-like" evidence="1">
    <location>
        <begin position="8"/>
        <end position="61"/>
    </location>
</feature>
<dbReference type="EMBL" id="DS113189">
    <property type="protein sequence ID" value="EAY21534.1"/>
    <property type="molecule type" value="Genomic_DNA"/>
</dbReference>
<dbReference type="Pfam" id="PF00240">
    <property type="entry name" value="ubiquitin"/>
    <property type="match status" value="1"/>
</dbReference>
<dbReference type="InterPro" id="IPR029071">
    <property type="entry name" value="Ubiquitin-like_domsf"/>
</dbReference>
<dbReference type="Proteomes" id="UP000001542">
    <property type="component" value="Unassembled WGS sequence"/>
</dbReference>
<dbReference type="GO" id="GO:0043130">
    <property type="term" value="F:ubiquitin binding"/>
    <property type="evidence" value="ECO:0000318"/>
    <property type="project" value="GO_Central"/>
</dbReference>